<dbReference type="Proteomes" id="UP000821837">
    <property type="component" value="Chromosome 5"/>
</dbReference>
<protein>
    <recommendedName>
        <fullName evidence="20">(3R)-3-hydroxyacyl-CoA dehydrogenase</fullName>
        <ecNumber evidence="19">1.1.1.239</ecNumber>
        <ecNumber evidence="4">1.1.1.n12</ecNumber>
    </recommendedName>
    <alternativeName>
        <fullName evidence="22">17-beta-hydroxysteroid dehydrogenase 8</fullName>
    </alternativeName>
    <alternativeName>
        <fullName evidence="21">3-ketoacyl-[acyl-carrier-protein] reductase alpha subunit</fullName>
    </alternativeName>
    <alternativeName>
        <fullName evidence="24">3-oxoacyl-[acyl-carrier-protein] reductase</fullName>
    </alternativeName>
    <alternativeName>
        <fullName evidence="25">Estradiol 17-beta-dehydrogenase 8</fullName>
    </alternativeName>
    <alternativeName>
        <fullName evidence="23">Testosterone 17-beta-dehydrogenase 8</fullName>
    </alternativeName>
</protein>
<gene>
    <name evidence="27" type="ORF">HPB52_004242</name>
</gene>
<evidence type="ECO:0000256" key="4">
    <source>
        <dbReference type="ARBA" id="ARBA00012456"/>
    </source>
</evidence>
<dbReference type="VEuPathDB" id="VectorBase:RSAN_050942"/>
<dbReference type="SMART" id="SM00822">
    <property type="entry name" value="PKS_KR"/>
    <property type="match status" value="1"/>
</dbReference>
<reference evidence="27" key="2">
    <citation type="submission" date="2021-09" db="EMBL/GenBank/DDBJ databases">
        <authorList>
            <person name="Jia N."/>
            <person name="Wang J."/>
            <person name="Shi W."/>
            <person name="Du L."/>
            <person name="Sun Y."/>
            <person name="Zhan W."/>
            <person name="Jiang J."/>
            <person name="Wang Q."/>
            <person name="Zhang B."/>
            <person name="Ji P."/>
            <person name="Sakyi L.B."/>
            <person name="Cui X."/>
            <person name="Yuan T."/>
            <person name="Jiang B."/>
            <person name="Yang W."/>
            <person name="Lam T.T.-Y."/>
            <person name="Chang Q."/>
            <person name="Ding S."/>
            <person name="Wang X."/>
            <person name="Zhu J."/>
            <person name="Ruan X."/>
            <person name="Zhao L."/>
            <person name="Wei J."/>
            <person name="Que T."/>
            <person name="Du C."/>
            <person name="Cheng J."/>
            <person name="Dai P."/>
            <person name="Han X."/>
            <person name="Huang E."/>
            <person name="Gao Y."/>
            <person name="Liu J."/>
            <person name="Shao H."/>
            <person name="Ye R."/>
            <person name="Li L."/>
            <person name="Wei W."/>
            <person name="Wang X."/>
            <person name="Wang C."/>
            <person name="Huo Q."/>
            <person name="Li W."/>
            <person name="Guo W."/>
            <person name="Chen H."/>
            <person name="Chen S."/>
            <person name="Zhou L."/>
            <person name="Zhou L."/>
            <person name="Ni X."/>
            <person name="Tian J."/>
            <person name="Zhou Y."/>
            <person name="Sheng Y."/>
            <person name="Liu T."/>
            <person name="Pan Y."/>
            <person name="Xia L."/>
            <person name="Li J."/>
            <person name="Zhao F."/>
            <person name="Cao W."/>
        </authorList>
    </citation>
    <scope>NUCLEOTIDE SEQUENCE</scope>
    <source>
        <strain evidence="27">Rsan-2018</strain>
        <tissue evidence="27">Larvae</tissue>
    </source>
</reference>
<keyword evidence="12" id="KW-0275">Fatty acid biosynthesis</keyword>
<evidence type="ECO:0000256" key="15">
    <source>
        <dbReference type="ARBA" id="ARBA00050232"/>
    </source>
</evidence>
<comment type="subunit">
    <text evidence="18">Heterotetramer with CBR4; contains two molecules of HSD17B8 and CBR4.</text>
</comment>
<dbReference type="GO" id="GO:0005759">
    <property type="term" value="C:mitochondrial matrix"/>
    <property type="evidence" value="ECO:0007669"/>
    <property type="project" value="UniProtKB-SubCell"/>
</dbReference>
<organism evidence="27 28">
    <name type="scientific">Rhipicephalus sanguineus</name>
    <name type="common">Brown dog tick</name>
    <name type="synonym">Ixodes sanguineus</name>
    <dbReference type="NCBI Taxonomy" id="34632"/>
    <lineage>
        <taxon>Eukaryota</taxon>
        <taxon>Metazoa</taxon>
        <taxon>Ecdysozoa</taxon>
        <taxon>Arthropoda</taxon>
        <taxon>Chelicerata</taxon>
        <taxon>Arachnida</taxon>
        <taxon>Acari</taxon>
        <taxon>Parasitiformes</taxon>
        <taxon>Ixodida</taxon>
        <taxon>Ixodoidea</taxon>
        <taxon>Ixodidae</taxon>
        <taxon>Rhipicephalinae</taxon>
        <taxon>Rhipicephalus</taxon>
        <taxon>Rhipicephalus</taxon>
    </lineage>
</organism>
<comment type="pathway">
    <text evidence="13">Steroid biosynthesis; estrogen biosynthesis.</text>
</comment>
<evidence type="ECO:0000256" key="18">
    <source>
        <dbReference type="ARBA" id="ARBA00065174"/>
    </source>
</evidence>
<evidence type="ECO:0000256" key="10">
    <source>
        <dbReference type="ARBA" id="ARBA00023098"/>
    </source>
</evidence>
<keyword evidence="10" id="KW-0443">Lipid metabolism</keyword>
<dbReference type="AlphaFoldDB" id="A0A9D4PQ28"/>
<keyword evidence="28" id="KW-1185">Reference proteome</keyword>
<reference evidence="27" key="1">
    <citation type="journal article" date="2020" name="Cell">
        <title>Large-Scale Comparative Analyses of Tick Genomes Elucidate Their Genetic Diversity and Vector Capacities.</title>
        <authorList>
            <consortium name="Tick Genome and Microbiome Consortium (TIGMIC)"/>
            <person name="Jia N."/>
            <person name="Wang J."/>
            <person name="Shi W."/>
            <person name="Du L."/>
            <person name="Sun Y."/>
            <person name="Zhan W."/>
            <person name="Jiang J.F."/>
            <person name="Wang Q."/>
            <person name="Zhang B."/>
            <person name="Ji P."/>
            <person name="Bell-Sakyi L."/>
            <person name="Cui X.M."/>
            <person name="Yuan T.T."/>
            <person name="Jiang B.G."/>
            <person name="Yang W.F."/>
            <person name="Lam T.T."/>
            <person name="Chang Q.C."/>
            <person name="Ding S.J."/>
            <person name="Wang X.J."/>
            <person name="Zhu J.G."/>
            <person name="Ruan X.D."/>
            <person name="Zhao L."/>
            <person name="Wei J.T."/>
            <person name="Ye R.Z."/>
            <person name="Que T.C."/>
            <person name="Du C.H."/>
            <person name="Zhou Y.H."/>
            <person name="Cheng J.X."/>
            <person name="Dai P.F."/>
            <person name="Guo W.B."/>
            <person name="Han X.H."/>
            <person name="Huang E.J."/>
            <person name="Li L.F."/>
            <person name="Wei W."/>
            <person name="Gao Y.C."/>
            <person name="Liu J.Z."/>
            <person name="Shao H.Z."/>
            <person name="Wang X."/>
            <person name="Wang C.C."/>
            <person name="Yang T.C."/>
            <person name="Huo Q.B."/>
            <person name="Li W."/>
            <person name="Chen H.Y."/>
            <person name="Chen S.E."/>
            <person name="Zhou L.G."/>
            <person name="Ni X.B."/>
            <person name="Tian J.H."/>
            <person name="Sheng Y."/>
            <person name="Liu T."/>
            <person name="Pan Y.S."/>
            <person name="Xia L.Y."/>
            <person name="Li J."/>
            <person name="Zhao F."/>
            <person name="Cao W.C."/>
        </authorList>
    </citation>
    <scope>NUCLEOTIDE SEQUENCE</scope>
    <source>
        <strain evidence="27">Rsan-2018</strain>
    </source>
</reference>
<evidence type="ECO:0000313" key="27">
    <source>
        <dbReference type="EMBL" id="KAH7951002.1"/>
    </source>
</evidence>
<dbReference type="Pfam" id="PF13561">
    <property type="entry name" value="adh_short_C2"/>
    <property type="match status" value="1"/>
</dbReference>
<dbReference type="PANTHER" id="PTHR24321:SF8">
    <property type="entry name" value="ESTRADIOL 17-BETA-DEHYDROGENASE 8-RELATED"/>
    <property type="match status" value="1"/>
</dbReference>
<comment type="catalytic activity">
    <reaction evidence="14">
        <text>17beta-estradiol + NAD(+) = estrone + NADH + H(+)</text>
        <dbReference type="Rhea" id="RHEA:24612"/>
        <dbReference type="ChEBI" id="CHEBI:15378"/>
        <dbReference type="ChEBI" id="CHEBI:16469"/>
        <dbReference type="ChEBI" id="CHEBI:17263"/>
        <dbReference type="ChEBI" id="CHEBI:57540"/>
        <dbReference type="ChEBI" id="CHEBI:57945"/>
        <dbReference type="EC" id="1.1.1.62"/>
    </reaction>
    <physiologicalReaction direction="left-to-right" evidence="14">
        <dbReference type="Rhea" id="RHEA:24613"/>
    </physiologicalReaction>
    <physiologicalReaction direction="right-to-left" evidence="14">
        <dbReference type="Rhea" id="RHEA:24614"/>
    </physiologicalReaction>
</comment>
<evidence type="ECO:0000313" key="28">
    <source>
        <dbReference type="Proteomes" id="UP000821837"/>
    </source>
</evidence>
<dbReference type="GO" id="GO:0008210">
    <property type="term" value="P:estrogen metabolic process"/>
    <property type="evidence" value="ECO:0007669"/>
    <property type="project" value="UniProtKB-ARBA"/>
</dbReference>
<evidence type="ECO:0000256" key="14">
    <source>
        <dbReference type="ARBA" id="ARBA00049069"/>
    </source>
</evidence>
<evidence type="ECO:0000256" key="22">
    <source>
        <dbReference type="ARBA" id="ARBA00081419"/>
    </source>
</evidence>
<comment type="subcellular location">
    <subcellularLocation>
        <location evidence="1">Mitochondrion matrix</location>
    </subcellularLocation>
</comment>
<dbReference type="PROSITE" id="PS00061">
    <property type="entry name" value="ADH_SHORT"/>
    <property type="match status" value="1"/>
</dbReference>
<dbReference type="Gene3D" id="3.40.50.720">
    <property type="entry name" value="NAD(P)-binding Rossmann-like Domain"/>
    <property type="match status" value="1"/>
</dbReference>
<sequence length="254" mass="26588">MSFSGRLALVTGGASGIGAAVCRSLSAEGVSVVVADRQLESARQVAESLRSGEAKHQAIFVDVGDRLSVEHLFDFIKTWYPQPLSIVVSCAGILHMALLGDTTDEMFDDVLRVNLKGTFLINRAAAREMLRQEKAMPHGGAAIVNVASIAAKAGGSYCSAYAASKAGVVALTKSAAQELASHSIRCNAVLPGWTDTPMTAALSQKRANTPVSPALHRRPAQPREIAEAITFLCSPTASSFVTGTALEVSGGFDM</sequence>
<dbReference type="InterPro" id="IPR036291">
    <property type="entry name" value="NAD(P)-bd_dom_sf"/>
</dbReference>
<dbReference type="GO" id="GO:0006633">
    <property type="term" value="P:fatty acid biosynthetic process"/>
    <property type="evidence" value="ECO:0007669"/>
    <property type="project" value="UniProtKB-KW"/>
</dbReference>
<evidence type="ECO:0000256" key="7">
    <source>
        <dbReference type="ARBA" id="ARBA00022832"/>
    </source>
</evidence>
<evidence type="ECO:0000256" key="12">
    <source>
        <dbReference type="ARBA" id="ARBA00023160"/>
    </source>
</evidence>
<dbReference type="EC" id="1.1.1.n12" evidence="4"/>
<evidence type="ECO:0000256" key="13">
    <source>
        <dbReference type="ARBA" id="ARBA00037929"/>
    </source>
</evidence>
<comment type="catalytic activity">
    <reaction evidence="16">
        <text>17beta-hydroxy-5alpha-androstan-3-one + NAD(+) = 5alpha-androstan-3,17-dione + NADH + H(+)</text>
        <dbReference type="Rhea" id="RHEA:41992"/>
        <dbReference type="ChEBI" id="CHEBI:15378"/>
        <dbReference type="ChEBI" id="CHEBI:15994"/>
        <dbReference type="ChEBI" id="CHEBI:16330"/>
        <dbReference type="ChEBI" id="CHEBI:57540"/>
        <dbReference type="ChEBI" id="CHEBI:57945"/>
    </reaction>
    <physiologicalReaction direction="left-to-right" evidence="16">
        <dbReference type="Rhea" id="RHEA:41993"/>
    </physiologicalReaction>
</comment>
<evidence type="ECO:0000256" key="21">
    <source>
        <dbReference type="ARBA" id="ARBA00077835"/>
    </source>
</evidence>
<dbReference type="PRINTS" id="PR00080">
    <property type="entry name" value="SDRFAMILY"/>
</dbReference>
<evidence type="ECO:0000256" key="16">
    <source>
        <dbReference type="ARBA" id="ARBA00050435"/>
    </source>
</evidence>
<comment type="similarity">
    <text evidence="3">Belongs to the short-chain dehydrogenases/reductases (SDR) family.</text>
</comment>
<dbReference type="PRINTS" id="PR00081">
    <property type="entry name" value="GDHRDH"/>
</dbReference>
<evidence type="ECO:0000256" key="24">
    <source>
        <dbReference type="ARBA" id="ARBA00083097"/>
    </source>
</evidence>
<evidence type="ECO:0000256" key="6">
    <source>
        <dbReference type="ARBA" id="ARBA00022553"/>
    </source>
</evidence>
<dbReference type="EC" id="1.1.1.239" evidence="19"/>
<evidence type="ECO:0000256" key="1">
    <source>
        <dbReference type="ARBA" id="ARBA00004305"/>
    </source>
</evidence>
<evidence type="ECO:0000256" key="19">
    <source>
        <dbReference type="ARBA" id="ARBA00066822"/>
    </source>
</evidence>
<proteinExistence type="inferred from homology"/>
<dbReference type="GO" id="GO:0004303">
    <property type="term" value="F:estradiol 17-beta-dehydrogenase [NAD(P)+] activity"/>
    <property type="evidence" value="ECO:0007669"/>
    <property type="project" value="UniProtKB-EC"/>
</dbReference>
<feature type="domain" description="Ketoreductase" evidence="26">
    <location>
        <begin position="6"/>
        <end position="225"/>
    </location>
</feature>
<dbReference type="InterPro" id="IPR002347">
    <property type="entry name" value="SDR_fam"/>
</dbReference>
<dbReference type="SUPFAM" id="SSF51735">
    <property type="entry name" value="NAD(P)-binding Rossmann-fold domains"/>
    <property type="match status" value="1"/>
</dbReference>
<keyword evidence="9" id="KW-0520">NAD</keyword>
<dbReference type="InterPro" id="IPR020904">
    <property type="entry name" value="Sc_DH/Rdtase_CS"/>
</dbReference>
<evidence type="ECO:0000256" key="25">
    <source>
        <dbReference type="ARBA" id="ARBA00083258"/>
    </source>
</evidence>
<keyword evidence="8" id="KW-0560">Oxidoreductase</keyword>
<comment type="catalytic activity">
    <reaction evidence="15">
        <text>testosterone + NAD(+) = androst-4-ene-3,17-dione + NADH + H(+)</text>
        <dbReference type="Rhea" id="RHEA:14929"/>
        <dbReference type="ChEBI" id="CHEBI:15378"/>
        <dbReference type="ChEBI" id="CHEBI:16422"/>
        <dbReference type="ChEBI" id="CHEBI:17347"/>
        <dbReference type="ChEBI" id="CHEBI:57540"/>
        <dbReference type="ChEBI" id="CHEBI:57945"/>
        <dbReference type="EC" id="1.1.1.239"/>
    </reaction>
    <physiologicalReaction direction="left-to-right" evidence="15">
        <dbReference type="Rhea" id="RHEA:14930"/>
    </physiologicalReaction>
</comment>
<comment type="caution">
    <text evidence="27">The sequence shown here is derived from an EMBL/GenBank/DDBJ whole genome shotgun (WGS) entry which is preliminary data.</text>
</comment>
<evidence type="ECO:0000256" key="20">
    <source>
        <dbReference type="ARBA" id="ARBA00070911"/>
    </source>
</evidence>
<evidence type="ECO:0000256" key="3">
    <source>
        <dbReference type="ARBA" id="ARBA00006484"/>
    </source>
</evidence>
<evidence type="ECO:0000256" key="23">
    <source>
        <dbReference type="ARBA" id="ARBA00081936"/>
    </source>
</evidence>
<dbReference type="EMBL" id="JABSTV010001251">
    <property type="protein sequence ID" value="KAH7951002.1"/>
    <property type="molecule type" value="Genomic_DNA"/>
</dbReference>
<evidence type="ECO:0000256" key="17">
    <source>
        <dbReference type="ARBA" id="ARBA00052680"/>
    </source>
</evidence>
<dbReference type="GO" id="GO:0047035">
    <property type="term" value="F:testosterone dehydrogenase (NAD+) activity"/>
    <property type="evidence" value="ECO:0007669"/>
    <property type="project" value="UniProtKB-EC"/>
</dbReference>
<comment type="catalytic activity">
    <reaction evidence="17">
        <text>a (3R)-3-hydroxyacyl-CoA + NAD(+) = a 3-oxoacyl-CoA + NADH + H(+)</text>
        <dbReference type="Rhea" id="RHEA:32711"/>
        <dbReference type="ChEBI" id="CHEBI:15378"/>
        <dbReference type="ChEBI" id="CHEBI:57319"/>
        <dbReference type="ChEBI" id="CHEBI:57540"/>
        <dbReference type="ChEBI" id="CHEBI:57945"/>
        <dbReference type="ChEBI" id="CHEBI:90726"/>
        <dbReference type="EC" id="1.1.1.n12"/>
    </reaction>
    <physiologicalReaction direction="left-to-right" evidence="17">
        <dbReference type="Rhea" id="RHEA:32712"/>
    </physiologicalReaction>
</comment>
<evidence type="ECO:0000256" key="8">
    <source>
        <dbReference type="ARBA" id="ARBA00023002"/>
    </source>
</evidence>
<evidence type="ECO:0000256" key="2">
    <source>
        <dbReference type="ARBA" id="ARBA00005189"/>
    </source>
</evidence>
<evidence type="ECO:0000256" key="11">
    <source>
        <dbReference type="ARBA" id="ARBA00023128"/>
    </source>
</evidence>
<dbReference type="InterPro" id="IPR057326">
    <property type="entry name" value="KR_dom"/>
</dbReference>
<keyword evidence="6" id="KW-0597">Phosphoprotein</keyword>
<dbReference type="FunFam" id="3.40.50.720:FF:000231">
    <property type="entry name" value="Estradiol 17-beta-dehydrogenase 8"/>
    <property type="match status" value="1"/>
</dbReference>
<evidence type="ECO:0000256" key="5">
    <source>
        <dbReference type="ARBA" id="ARBA00022516"/>
    </source>
</evidence>
<name>A0A9D4PQ28_RHISA</name>
<keyword evidence="11" id="KW-0496">Mitochondrion</keyword>
<comment type="pathway">
    <text evidence="2">Lipid metabolism.</text>
</comment>
<keyword evidence="5" id="KW-0444">Lipid biosynthesis</keyword>
<evidence type="ECO:0000256" key="9">
    <source>
        <dbReference type="ARBA" id="ARBA00023027"/>
    </source>
</evidence>
<accession>A0A9D4PQ28</accession>
<keyword evidence="7" id="KW-0276">Fatty acid metabolism</keyword>
<evidence type="ECO:0000259" key="26">
    <source>
        <dbReference type="SMART" id="SM00822"/>
    </source>
</evidence>
<dbReference type="PANTHER" id="PTHR24321">
    <property type="entry name" value="DEHYDROGENASES, SHORT CHAIN"/>
    <property type="match status" value="1"/>
</dbReference>